<evidence type="ECO:0000313" key="3">
    <source>
        <dbReference type="Proteomes" id="UP000594638"/>
    </source>
</evidence>
<protein>
    <submittedName>
        <fullName evidence="2">Zinc finger BED domain-containing RICESLEEPER 1-like</fullName>
    </submittedName>
</protein>
<sequence>MPLHNLQEALELEAKGQYLETDHCRIVISHLLKSGRKLRDICKLVDVAEVLFETRHASAGIYVHNLQELQASFIKEFINSDKLVRIISRRTLKKFEKYWKNMFLVLTVVIVLDPQYKTNYIEFSSLKYDTSSSVSEVIAISKSIHRPDDDYVTSKTREEYTTSDANSEFEEELPTSIIERRLYPNFGSNYLDEHNQFIQSNG</sequence>
<dbReference type="GO" id="GO:0003677">
    <property type="term" value="F:DNA binding"/>
    <property type="evidence" value="ECO:0007669"/>
    <property type="project" value="InterPro"/>
</dbReference>
<proteinExistence type="predicted"/>
<accession>A0A8S0S254</accession>
<evidence type="ECO:0000259" key="1">
    <source>
        <dbReference type="Pfam" id="PF14372"/>
    </source>
</evidence>
<dbReference type="InterPro" id="IPR025525">
    <property type="entry name" value="hAT-like_transposase_RNase-H"/>
</dbReference>
<evidence type="ECO:0000313" key="2">
    <source>
        <dbReference type="EMBL" id="CAA2985440.1"/>
    </source>
</evidence>
<dbReference type="Proteomes" id="UP000594638">
    <property type="component" value="Unassembled WGS sequence"/>
</dbReference>
<dbReference type="SUPFAM" id="SSF53098">
    <property type="entry name" value="Ribonuclease H-like"/>
    <property type="match status" value="1"/>
</dbReference>
<dbReference type="EMBL" id="CACTIH010003808">
    <property type="protein sequence ID" value="CAA2985440.1"/>
    <property type="molecule type" value="Genomic_DNA"/>
</dbReference>
<gene>
    <name evidence="2" type="ORF">OLEA9_A019297</name>
</gene>
<dbReference type="OrthoDB" id="2610923at2759"/>
<dbReference type="Gramene" id="OE9A019297T1">
    <property type="protein sequence ID" value="OE9A019297C1"/>
    <property type="gene ID" value="OE9A019297"/>
</dbReference>
<reference evidence="2 3" key="1">
    <citation type="submission" date="2019-12" db="EMBL/GenBank/DDBJ databases">
        <authorList>
            <person name="Alioto T."/>
            <person name="Alioto T."/>
            <person name="Gomez Garrido J."/>
        </authorList>
    </citation>
    <scope>NUCLEOTIDE SEQUENCE [LARGE SCALE GENOMIC DNA]</scope>
</reference>
<dbReference type="Pfam" id="PF14372">
    <property type="entry name" value="hAT-like_RNase-H"/>
    <property type="match status" value="1"/>
</dbReference>
<feature type="domain" description="hAT-like transposase RNase-H fold" evidence="1">
    <location>
        <begin position="54"/>
        <end position="144"/>
    </location>
</feature>
<dbReference type="InterPro" id="IPR012337">
    <property type="entry name" value="RNaseH-like_sf"/>
</dbReference>
<organism evidence="2 3">
    <name type="scientific">Olea europaea subsp. europaea</name>
    <dbReference type="NCBI Taxonomy" id="158383"/>
    <lineage>
        <taxon>Eukaryota</taxon>
        <taxon>Viridiplantae</taxon>
        <taxon>Streptophyta</taxon>
        <taxon>Embryophyta</taxon>
        <taxon>Tracheophyta</taxon>
        <taxon>Spermatophyta</taxon>
        <taxon>Magnoliopsida</taxon>
        <taxon>eudicotyledons</taxon>
        <taxon>Gunneridae</taxon>
        <taxon>Pentapetalae</taxon>
        <taxon>asterids</taxon>
        <taxon>lamiids</taxon>
        <taxon>Lamiales</taxon>
        <taxon>Oleaceae</taxon>
        <taxon>Oleeae</taxon>
        <taxon>Olea</taxon>
    </lineage>
</organism>
<comment type="caution">
    <text evidence="2">The sequence shown here is derived from an EMBL/GenBank/DDBJ whole genome shotgun (WGS) entry which is preliminary data.</text>
</comment>
<keyword evidence="3" id="KW-1185">Reference proteome</keyword>
<dbReference type="PANTHER" id="PTHR23272">
    <property type="entry name" value="BED FINGER-RELATED"/>
    <property type="match status" value="1"/>
</dbReference>
<dbReference type="AlphaFoldDB" id="A0A8S0S254"/>
<dbReference type="PANTHER" id="PTHR23272:SF135">
    <property type="entry name" value="ZINC FINGER BED DOMAIN-CONTAINING PROTEIN DAYSLEEPER-LIKE"/>
    <property type="match status" value="1"/>
</dbReference>
<name>A0A8S0S254_OLEEU</name>